<feature type="active site" description="Charge relay system" evidence="5">
    <location>
        <position position="103"/>
    </location>
</feature>
<evidence type="ECO:0000259" key="9">
    <source>
        <dbReference type="Pfam" id="PF00082"/>
    </source>
</evidence>
<evidence type="ECO:0000313" key="11">
    <source>
        <dbReference type="Proteomes" id="UP001183629"/>
    </source>
</evidence>
<keyword evidence="7" id="KW-0472">Membrane</keyword>
<dbReference type="PRINTS" id="PR00723">
    <property type="entry name" value="SUBTILISIN"/>
</dbReference>
<accession>A0AAE4CSS0</accession>
<sequence>MRFASALATAMVLGGTVLLPPGAAQAAAPQTIGEYQKWYYDDYLKIPEVQRAAGSKGKGVTIALIDSGVDTSRPDLRGADLKDGGGYGNSGAGKSGLTDDGFHGTAMASIIAGQGTGDDRIKGIAPEATVLSISVGSESQGKTTYSEAIRAAVDQGADVINMSITRYNNTGDLTYINPLDREAAAYALGKGVIIVAGAGNTEQTGPVISPPANIPGVLAVTGLDQNGEFWTGSATGAEAGIAAPATEIFVAQPEEYGTDGYGRSSGTSAATAIVSGVAALVKAKHPDLDATNLINRLTATARDEGTPGRDAQYGFGTIDALAAVSADVPAVTANPVGNPMDGTTGDAAPAADDSSPLSGYLWIAVAVAVAVVLLIVVVAVAASRRGRPATPGPGYAAPGYQPPPGHQPPPGYQPPGPGYPPPGQQPPGYPQQPPPPGYR</sequence>
<feature type="compositionally biased region" description="Basic and acidic residues" evidence="6">
    <location>
        <begin position="74"/>
        <end position="83"/>
    </location>
</feature>
<dbReference type="SUPFAM" id="SSF52743">
    <property type="entry name" value="Subtilisin-like"/>
    <property type="match status" value="1"/>
</dbReference>
<dbReference type="InterPro" id="IPR050131">
    <property type="entry name" value="Peptidase_S8_subtilisin-like"/>
</dbReference>
<dbReference type="InterPro" id="IPR036852">
    <property type="entry name" value="Peptidase_S8/S53_dom_sf"/>
</dbReference>
<dbReference type="AlphaFoldDB" id="A0AAE4CSS0"/>
<feature type="chain" id="PRO_5041941982" evidence="8">
    <location>
        <begin position="27"/>
        <end position="439"/>
    </location>
</feature>
<evidence type="ECO:0000256" key="1">
    <source>
        <dbReference type="ARBA" id="ARBA00011073"/>
    </source>
</evidence>
<dbReference type="PANTHER" id="PTHR43806:SF11">
    <property type="entry name" value="CEREVISIN-RELATED"/>
    <property type="match status" value="1"/>
</dbReference>
<keyword evidence="7" id="KW-1133">Transmembrane helix</keyword>
<feature type="active site" description="Charge relay system" evidence="5">
    <location>
        <position position="66"/>
    </location>
</feature>
<evidence type="ECO:0000256" key="5">
    <source>
        <dbReference type="PROSITE-ProRule" id="PRU01240"/>
    </source>
</evidence>
<keyword evidence="8" id="KW-0732">Signal</keyword>
<feature type="active site" description="Charge relay system" evidence="5">
    <location>
        <position position="268"/>
    </location>
</feature>
<organism evidence="10 11">
    <name type="scientific">Catenuloplanes niger</name>
    <dbReference type="NCBI Taxonomy" id="587534"/>
    <lineage>
        <taxon>Bacteria</taxon>
        <taxon>Bacillati</taxon>
        <taxon>Actinomycetota</taxon>
        <taxon>Actinomycetes</taxon>
        <taxon>Micromonosporales</taxon>
        <taxon>Micromonosporaceae</taxon>
        <taxon>Catenuloplanes</taxon>
    </lineage>
</organism>
<evidence type="ECO:0000313" key="10">
    <source>
        <dbReference type="EMBL" id="MDR7324491.1"/>
    </source>
</evidence>
<evidence type="ECO:0000256" key="7">
    <source>
        <dbReference type="SAM" id="Phobius"/>
    </source>
</evidence>
<dbReference type="InterPro" id="IPR000209">
    <property type="entry name" value="Peptidase_S8/S53_dom"/>
</dbReference>
<dbReference type="EMBL" id="JAVDYC010000001">
    <property type="protein sequence ID" value="MDR7324491.1"/>
    <property type="molecule type" value="Genomic_DNA"/>
</dbReference>
<feature type="domain" description="Peptidase S8/S53" evidence="9">
    <location>
        <begin position="57"/>
        <end position="316"/>
    </location>
</feature>
<protein>
    <submittedName>
        <fullName evidence="10">Type VII secretion-associated serine protease mycosin</fullName>
    </submittedName>
</protein>
<feature type="region of interest" description="Disordered" evidence="6">
    <location>
        <begin position="385"/>
        <end position="439"/>
    </location>
</feature>
<dbReference type="PROSITE" id="PS51892">
    <property type="entry name" value="SUBTILASE"/>
    <property type="match status" value="1"/>
</dbReference>
<feature type="compositionally biased region" description="Pro residues" evidence="6">
    <location>
        <begin position="400"/>
        <end position="439"/>
    </location>
</feature>
<evidence type="ECO:0000256" key="8">
    <source>
        <dbReference type="SAM" id="SignalP"/>
    </source>
</evidence>
<dbReference type="RefSeq" id="WP_310417975.1">
    <property type="nucleotide sequence ID" value="NZ_JAVDYC010000001.1"/>
</dbReference>
<reference evidence="10 11" key="1">
    <citation type="submission" date="2023-07" db="EMBL/GenBank/DDBJ databases">
        <title>Sequencing the genomes of 1000 actinobacteria strains.</title>
        <authorList>
            <person name="Klenk H.-P."/>
        </authorList>
    </citation>
    <scope>NUCLEOTIDE SEQUENCE [LARGE SCALE GENOMIC DNA]</scope>
    <source>
        <strain evidence="10 11">DSM 44711</strain>
    </source>
</reference>
<comment type="similarity">
    <text evidence="1 5">Belongs to the peptidase S8 family.</text>
</comment>
<dbReference type="GO" id="GO:0006508">
    <property type="term" value="P:proteolysis"/>
    <property type="evidence" value="ECO:0007669"/>
    <property type="project" value="UniProtKB-KW"/>
</dbReference>
<dbReference type="Pfam" id="PF00082">
    <property type="entry name" value="Peptidase_S8"/>
    <property type="match status" value="1"/>
</dbReference>
<keyword evidence="7" id="KW-0812">Transmembrane</keyword>
<name>A0AAE4CSS0_9ACTN</name>
<dbReference type="Proteomes" id="UP001183629">
    <property type="component" value="Unassembled WGS sequence"/>
</dbReference>
<evidence type="ECO:0000256" key="3">
    <source>
        <dbReference type="ARBA" id="ARBA00022801"/>
    </source>
</evidence>
<evidence type="ECO:0000256" key="4">
    <source>
        <dbReference type="ARBA" id="ARBA00022825"/>
    </source>
</evidence>
<keyword evidence="3 5" id="KW-0378">Hydrolase</keyword>
<dbReference type="InterPro" id="IPR015500">
    <property type="entry name" value="Peptidase_S8_subtilisin-rel"/>
</dbReference>
<proteinExistence type="inferred from homology"/>
<dbReference type="PANTHER" id="PTHR43806">
    <property type="entry name" value="PEPTIDASE S8"/>
    <property type="match status" value="1"/>
</dbReference>
<evidence type="ECO:0000256" key="2">
    <source>
        <dbReference type="ARBA" id="ARBA00022670"/>
    </source>
</evidence>
<evidence type="ECO:0000256" key="6">
    <source>
        <dbReference type="SAM" id="MobiDB-lite"/>
    </source>
</evidence>
<gene>
    <name evidence="10" type="ORF">J2S44_004741</name>
</gene>
<feature type="signal peptide" evidence="8">
    <location>
        <begin position="1"/>
        <end position="26"/>
    </location>
</feature>
<keyword evidence="2 5" id="KW-0645">Protease</keyword>
<feature type="transmembrane region" description="Helical" evidence="7">
    <location>
        <begin position="359"/>
        <end position="382"/>
    </location>
</feature>
<keyword evidence="11" id="KW-1185">Reference proteome</keyword>
<feature type="compositionally biased region" description="Gly residues" evidence="6">
    <location>
        <begin position="84"/>
        <end position="93"/>
    </location>
</feature>
<comment type="caution">
    <text evidence="10">The sequence shown here is derived from an EMBL/GenBank/DDBJ whole genome shotgun (WGS) entry which is preliminary data.</text>
</comment>
<feature type="region of interest" description="Disordered" evidence="6">
    <location>
        <begin position="74"/>
        <end position="93"/>
    </location>
</feature>
<dbReference type="Gene3D" id="3.40.50.200">
    <property type="entry name" value="Peptidase S8/S53 domain"/>
    <property type="match status" value="1"/>
</dbReference>
<keyword evidence="4 5" id="KW-0720">Serine protease</keyword>
<dbReference type="GO" id="GO:0004252">
    <property type="term" value="F:serine-type endopeptidase activity"/>
    <property type="evidence" value="ECO:0007669"/>
    <property type="project" value="UniProtKB-UniRule"/>
</dbReference>